<sequence length="190" mass="21786">MKHRQPLIEYLFLVKSILEVIIIKLFSEFKEFAVRGNVIDMSVGVIIGTTFAKIVESLVSDIIMPPFSLIFGQVDFSNLYINLSNRRFNSFQEAEAAGIPMLNYGSFLNHAVHFAIVAFVLFLFVRQVNRIRRPQEDPLLNMKTKLCPHCCQSVAFKATRCPHCTSDLEDFRAKVKQHPTYVRVQRKSSS</sequence>
<feature type="transmembrane region" description="Helical" evidence="9">
    <location>
        <begin position="7"/>
        <end position="26"/>
    </location>
</feature>
<dbReference type="Pfam" id="PF01741">
    <property type="entry name" value="MscL"/>
    <property type="match status" value="1"/>
</dbReference>
<keyword evidence="11" id="KW-1185">Reference proteome</keyword>
<evidence type="ECO:0000256" key="6">
    <source>
        <dbReference type="ARBA" id="ARBA00023065"/>
    </source>
</evidence>
<keyword evidence="8 9" id="KW-0407">Ion channel</keyword>
<protein>
    <recommendedName>
        <fullName evidence="9">Large-conductance mechanosensitive channel</fullName>
    </recommendedName>
</protein>
<evidence type="ECO:0000256" key="9">
    <source>
        <dbReference type="HAMAP-Rule" id="MF_00115"/>
    </source>
</evidence>
<name>W4QY75_HALA3</name>
<organism evidence="10 11">
    <name type="scientific">Halalkalibacter akibai (strain ATCC 43226 / DSM 21942 / CIP 109018 / JCM 9157 / 1139)</name>
    <name type="common">Bacillus akibai</name>
    <dbReference type="NCBI Taxonomy" id="1236973"/>
    <lineage>
        <taxon>Bacteria</taxon>
        <taxon>Bacillati</taxon>
        <taxon>Bacillota</taxon>
        <taxon>Bacilli</taxon>
        <taxon>Bacillales</taxon>
        <taxon>Bacillaceae</taxon>
        <taxon>Halalkalibacter</taxon>
    </lineage>
</organism>
<comment type="subcellular location">
    <subcellularLocation>
        <location evidence="9">Cell membrane</location>
        <topology evidence="9">Multi-pass membrane protein</topology>
    </subcellularLocation>
    <subcellularLocation>
        <location evidence="1">Membrane</location>
        <topology evidence="1">Multi-pass membrane protein</topology>
    </subcellularLocation>
</comment>
<evidence type="ECO:0000256" key="7">
    <source>
        <dbReference type="ARBA" id="ARBA00023136"/>
    </source>
</evidence>
<dbReference type="eggNOG" id="COG1970">
    <property type="taxonomic scope" value="Bacteria"/>
</dbReference>
<reference evidence="10 11" key="1">
    <citation type="journal article" date="2014" name="Genome Announc.">
        <title>Draft Genome Sequences of Three Alkaliphilic Bacillus Strains, Bacillus wakoensis JCM 9140T, Bacillus akibai JCM 9157T, and Bacillus hemicellulosilyticus JCM 9152T.</title>
        <authorList>
            <person name="Yuki M."/>
            <person name="Oshima K."/>
            <person name="Suda W."/>
            <person name="Oshida Y."/>
            <person name="Kitamura K."/>
            <person name="Iida T."/>
            <person name="Hattori M."/>
            <person name="Ohkuma M."/>
        </authorList>
    </citation>
    <scope>NUCLEOTIDE SEQUENCE [LARGE SCALE GENOMIC DNA]</scope>
    <source>
        <strain evidence="10 11">JCM 9157</strain>
    </source>
</reference>
<evidence type="ECO:0000256" key="3">
    <source>
        <dbReference type="ARBA" id="ARBA00022475"/>
    </source>
</evidence>
<evidence type="ECO:0000256" key="5">
    <source>
        <dbReference type="ARBA" id="ARBA00022989"/>
    </source>
</evidence>
<keyword evidence="5 9" id="KW-1133">Transmembrane helix</keyword>
<dbReference type="SUPFAM" id="SSF81330">
    <property type="entry name" value="Gated mechanosensitive channel"/>
    <property type="match status" value="1"/>
</dbReference>
<dbReference type="PRINTS" id="PR01264">
    <property type="entry name" value="MECHCHANNEL"/>
</dbReference>
<dbReference type="InterPro" id="IPR001185">
    <property type="entry name" value="MS_channel"/>
</dbReference>
<comment type="caution">
    <text evidence="10">The sequence shown here is derived from an EMBL/GenBank/DDBJ whole genome shotgun (WGS) entry which is preliminary data.</text>
</comment>
<dbReference type="InterPro" id="IPR036019">
    <property type="entry name" value="MscL_channel"/>
</dbReference>
<dbReference type="NCBIfam" id="TIGR00220">
    <property type="entry name" value="mscL"/>
    <property type="match status" value="1"/>
</dbReference>
<evidence type="ECO:0000313" key="11">
    <source>
        <dbReference type="Proteomes" id="UP000018896"/>
    </source>
</evidence>
<feature type="transmembrane region" description="Helical" evidence="9">
    <location>
        <begin position="101"/>
        <end position="125"/>
    </location>
</feature>
<dbReference type="InterPro" id="IPR037673">
    <property type="entry name" value="MSC/AndL"/>
</dbReference>
<dbReference type="AlphaFoldDB" id="W4QY75"/>
<dbReference type="HAMAP" id="MF_00115">
    <property type="entry name" value="MscL"/>
    <property type="match status" value="1"/>
</dbReference>
<comment type="subunit">
    <text evidence="9">Homopentamer.</text>
</comment>
<dbReference type="GO" id="GO:0005886">
    <property type="term" value="C:plasma membrane"/>
    <property type="evidence" value="ECO:0007669"/>
    <property type="project" value="UniProtKB-SubCell"/>
</dbReference>
<keyword evidence="7 9" id="KW-0472">Membrane</keyword>
<evidence type="ECO:0000256" key="8">
    <source>
        <dbReference type="ARBA" id="ARBA00023303"/>
    </source>
</evidence>
<dbReference type="GO" id="GO:0008381">
    <property type="term" value="F:mechanosensitive monoatomic ion channel activity"/>
    <property type="evidence" value="ECO:0007669"/>
    <property type="project" value="UniProtKB-UniRule"/>
</dbReference>
<keyword evidence="3 9" id="KW-1003">Cell membrane</keyword>
<evidence type="ECO:0000256" key="1">
    <source>
        <dbReference type="ARBA" id="ARBA00004141"/>
    </source>
</evidence>
<accession>W4QY75</accession>
<comment type="similarity">
    <text evidence="9">Belongs to the MscL family.</text>
</comment>
<dbReference type="STRING" id="1236973.JCM9157_4324"/>
<dbReference type="Proteomes" id="UP000018896">
    <property type="component" value="Unassembled WGS sequence"/>
</dbReference>
<evidence type="ECO:0000313" key="10">
    <source>
        <dbReference type="EMBL" id="GAE37080.1"/>
    </source>
</evidence>
<dbReference type="Gene3D" id="1.10.1200.120">
    <property type="entry name" value="Large-conductance mechanosensitive channel, MscL, domain 1"/>
    <property type="match status" value="1"/>
</dbReference>
<dbReference type="PANTHER" id="PTHR30266:SF2">
    <property type="entry name" value="LARGE-CONDUCTANCE MECHANOSENSITIVE CHANNEL"/>
    <property type="match status" value="1"/>
</dbReference>
<keyword evidence="2 9" id="KW-0813">Transport</keyword>
<gene>
    <name evidence="9" type="primary">mscL</name>
    <name evidence="10" type="ORF">JCM9157_4324</name>
</gene>
<dbReference type="EMBL" id="BAUV01000052">
    <property type="protein sequence ID" value="GAE37080.1"/>
    <property type="molecule type" value="Genomic_DNA"/>
</dbReference>
<comment type="function">
    <text evidence="9">Channel that opens in response to stretch forces in the membrane lipid bilayer. May participate in the regulation of osmotic pressure changes within the cell.</text>
</comment>
<keyword evidence="4 9" id="KW-0812">Transmembrane</keyword>
<evidence type="ECO:0000256" key="4">
    <source>
        <dbReference type="ARBA" id="ARBA00022692"/>
    </source>
</evidence>
<keyword evidence="6 9" id="KW-0406">Ion transport</keyword>
<evidence type="ECO:0000256" key="2">
    <source>
        <dbReference type="ARBA" id="ARBA00022448"/>
    </source>
</evidence>
<dbReference type="PANTHER" id="PTHR30266">
    <property type="entry name" value="MECHANOSENSITIVE CHANNEL MSCL"/>
    <property type="match status" value="1"/>
</dbReference>
<proteinExistence type="inferred from homology"/>